<comment type="caution">
    <text evidence="2">The sequence shown here is derived from an EMBL/GenBank/DDBJ whole genome shotgun (WGS) entry which is preliminary data.</text>
</comment>
<protein>
    <submittedName>
        <fullName evidence="2">AbrB/MazE/SpoVT family DNA-binding domain-containing protein</fullName>
    </submittedName>
</protein>
<dbReference type="InterPro" id="IPR037914">
    <property type="entry name" value="SpoVT-AbrB_sf"/>
</dbReference>
<evidence type="ECO:0000313" key="3">
    <source>
        <dbReference type="Proteomes" id="UP000533476"/>
    </source>
</evidence>
<dbReference type="RefSeq" id="WP_169099103.1">
    <property type="nucleotide sequence ID" value="NZ_JABBVZ010000027.1"/>
</dbReference>
<dbReference type="SMART" id="SM00966">
    <property type="entry name" value="SpoVT_AbrB"/>
    <property type="match status" value="1"/>
</dbReference>
<dbReference type="GO" id="GO:0003677">
    <property type="term" value="F:DNA binding"/>
    <property type="evidence" value="ECO:0007669"/>
    <property type="project" value="UniProtKB-KW"/>
</dbReference>
<accession>A0A7Y0Q2K7</accession>
<evidence type="ECO:0000313" key="2">
    <source>
        <dbReference type="EMBL" id="NMP22622.1"/>
    </source>
</evidence>
<dbReference type="Gene3D" id="2.10.260.10">
    <property type="match status" value="1"/>
</dbReference>
<dbReference type="SUPFAM" id="SSF89447">
    <property type="entry name" value="AbrB/MazE/MraZ-like"/>
    <property type="match status" value="1"/>
</dbReference>
<keyword evidence="3" id="KW-1185">Reference proteome</keyword>
<dbReference type="InterPro" id="IPR007159">
    <property type="entry name" value="SpoVT-AbrB_dom"/>
</dbReference>
<proteinExistence type="predicted"/>
<dbReference type="NCBIfam" id="TIGR01439">
    <property type="entry name" value="lp_hng_hel_AbrB"/>
    <property type="match status" value="1"/>
</dbReference>
<dbReference type="EMBL" id="JABBVZ010000027">
    <property type="protein sequence ID" value="NMP22622.1"/>
    <property type="molecule type" value="Genomic_DNA"/>
</dbReference>
<gene>
    <name evidence="2" type="ORF">HIJ39_09690</name>
</gene>
<keyword evidence="2" id="KW-0238">DNA-binding</keyword>
<dbReference type="AlphaFoldDB" id="A0A7Y0Q2K7"/>
<dbReference type="Proteomes" id="UP000533476">
    <property type="component" value="Unassembled WGS sequence"/>
</dbReference>
<reference evidence="2 3" key="1">
    <citation type="submission" date="2020-04" db="EMBL/GenBank/DDBJ databases">
        <authorList>
            <person name="Zhang R."/>
            <person name="Schippers A."/>
        </authorList>
    </citation>
    <scope>NUCLEOTIDE SEQUENCE [LARGE SCALE GENOMIC DNA]</scope>
    <source>
        <strain evidence="2 3">DSM 109850</strain>
    </source>
</reference>
<feature type="domain" description="SpoVT-AbrB" evidence="1">
    <location>
        <begin position="4"/>
        <end position="50"/>
    </location>
</feature>
<organism evidence="2 3">
    <name type="scientific">Sulfobacillus harzensis</name>
    <dbReference type="NCBI Taxonomy" id="2729629"/>
    <lineage>
        <taxon>Bacteria</taxon>
        <taxon>Bacillati</taxon>
        <taxon>Bacillota</taxon>
        <taxon>Clostridia</taxon>
        <taxon>Eubacteriales</taxon>
        <taxon>Clostridiales Family XVII. Incertae Sedis</taxon>
        <taxon>Sulfobacillus</taxon>
    </lineage>
</organism>
<sequence>MAIVRLQRRGMLTVPRDIRQQLHLEEGQPLMVRVIDARRLLIEIIPTLSPDDLFTQFPITTPVDDDWHEAMADDMEAHHQNQEVAPHD</sequence>
<evidence type="ECO:0000259" key="1">
    <source>
        <dbReference type="SMART" id="SM00966"/>
    </source>
</evidence>
<name>A0A7Y0Q2K7_9FIRM</name>